<dbReference type="Proteomes" id="UP000682733">
    <property type="component" value="Unassembled WGS sequence"/>
</dbReference>
<protein>
    <submittedName>
        <fullName evidence="1">Uncharacterized protein</fullName>
    </submittedName>
</protein>
<organism evidence="1 3">
    <name type="scientific">Didymodactylos carnosus</name>
    <dbReference type="NCBI Taxonomy" id="1234261"/>
    <lineage>
        <taxon>Eukaryota</taxon>
        <taxon>Metazoa</taxon>
        <taxon>Spiralia</taxon>
        <taxon>Gnathifera</taxon>
        <taxon>Rotifera</taxon>
        <taxon>Eurotatoria</taxon>
        <taxon>Bdelloidea</taxon>
        <taxon>Philodinida</taxon>
        <taxon>Philodinidae</taxon>
        <taxon>Didymodactylos</taxon>
    </lineage>
</organism>
<dbReference type="AlphaFoldDB" id="A0A8S2GC91"/>
<sequence length="64" mass="7233">APFFTNKILNEIQFSQYFSMSFDASNKGANALIDIAVAFVLAHDKFFAVFDVEKIVLQTFVEHS</sequence>
<evidence type="ECO:0000313" key="2">
    <source>
        <dbReference type="EMBL" id="CAF3956914.1"/>
    </source>
</evidence>
<comment type="caution">
    <text evidence="1">The sequence shown here is derived from an EMBL/GenBank/DDBJ whole genome shotgun (WGS) entry which is preliminary data.</text>
</comment>
<evidence type="ECO:0000313" key="3">
    <source>
        <dbReference type="Proteomes" id="UP000677228"/>
    </source>
</evidence>
<dbReference type="EMBL" id="CAJOBA010030857">
    <property type="protein sequence ID" value="CAF3956914.1"/>
    <property type="molecule type" value="Genomic_DNA"/>
</dbReference>
<dbReference type="Proteomes" id="UP000677228">
    <property type="component" value="Unassembled WGS sequence"/>
</dbReference>
<feature type="non-terminal residue" evidence="1">
    <location>
        <position position="1"/>
    </location>
</feature>
<gene>
    <name evidence="1" type="ORF">OVA965_LOCUS46284</name>
    <name evidence="2" type="ORF">TMI583_LOCUS22266</name>
</gene>
<reference evidence="1" key="1">
    <citation type="submission" date="2021-02" db="EMBL/GenBank/DDBJ databases">
        <authorList>
            <person name="Nowell W R."/>
        </authorList>
    </citation>
    <scope>NUCLEOTIDE SEQUENCE</scope>
</reference>
<proteinExistence type="predicted"/>
<dbReference type="EMBL" id="CAJNOK010086942">
    <property type="protein sequence ID" value="CAF1688805.1"/>
    <property type="molecule type" value="Genomic_DNA"/>
</dbReference>
<accession>A0A8S2GC91</accession>
<evidence type="ECO:0000313" key="1">
    <source>
        <dbReference type="EMBL" id="CAF1688805.1"/>
    </source>
</evidence>
<name>A0A8S2GC91_9BILA</name>